<keyword evidence="2" id="KW-1185">Reference proteome</keyword>
<dbReference type="Proteomes" id="UP001153069">
    <property type="component" value="Unassembled WGS sequence"/>
</dbReference>
<evidence type="ECO:0000313" key="2">
    <source>
        <dbReference type="Proteomes" id="UP001153069"/>
    </source>
</evidence>
<dbReference type="OrthoDB" id="435382at2759"/>
<protein>
    <submittedName>
        <fullName evidence="1">Beige BEACH domain containing protein</fullName>
    </submittedName>
</protein>
<reference evidence="1" key="1">
    <citation type="submission" date="2020-06" db="EMBL/GenBank/DDBJ databases">
        <authorList>
            <consortium name="Plant Systems Biology data submission"/>
        </authorList>
    </citation>
    <scope>NUCLEOTIDE SEQUENCE</scope>
    <source>
        <strain evidence="1">D6</strain>
    </source>
</reference>
<name>A0A9N8HBD1_9STRA</name>
<organism evidence="1 2">
    <name type="scientific">Seminavis robusta</name>
    <dbReference type="NCBI Taxonomy" id="568900"/>
    <lineage>
        <taxon>Eukaryota</taxon>
        <taxon>Sar</taxon>
        <taxon>Stramenopiles</taxon>
        <taxon>Ochrophyta</taxon>
        <taxon>Bacillariophyta</taxon>
        <taxon>Bacillariophyceae</taxon>
        <taxon>Bacillariophycidae</taxon>
        <taxon>Naviculales</taxon>
        <taxon>Naviculaceae</taxon>
        <taxon>Seminavis</taxon>
    </lineage>
</organism>
<dbReference type="EMBL" id="CAICTM010000356">
    <property type="protein sequence ID" value="CAB9508703.1"/>
    <property type="molecule type" value="Genomic_DNA"/>
</dbReference>
<accession>A0A9N8HBD1</accession>
<gene>
    <name evidence="1" type="ORF">SEMRO_357_G125550.1</name>
</gene>
<sequence length="190" mass="21260">MFLPENVSGANKAEQDRKAAFKRIEAWAMNIISAPLRKDVTVSVQEVQCGDPQCSPIDTAIAIVFSSGGQGMFGVPAEAKDVTEQELKHFFPTPEVLQKWHRGEEADWPPMNDDELGPEDFPPLRFEVGTKVLCRIGPTDWAPGKVIQLWYREPQWPQGSFAPYKIKLNNGSDIFAPGDLDQVIRRDPNP</sequence>
<comment type="caution">
    <text evidence="1">The sequence shown here is derived from an EMBL/GenBank/DDBJ whole genome shotgun (WGS) entry which is preliminary data.</text>
</comment>
<evidence type="ECO:0000313" key="1">
    <source>
        <dbReference type="EMBL" id="CAB9508703.1"/>
    </source>
</evidence>
<proteinExistence type="predicted"/>
<dbReference type="AlphaFoldDB" id="A0A9N8HBD1"/>